<evidence type="ECO:0000256" key="3">
    <source>
        <dbReference type="ARBA" id="ARBA00022946"/>
    </source>
</evidence>
<comment type="caution">
    <text evidence="4">The sequence shown here is derived from an EMBL/GenBank/DDBJ whole genome shotgun (WGS) entry which is preliminary data.</text>
</comment>
<evidence type="ECO:0000313" key="5">
    <source>
        <dbReference type="Proteomes" id="UP000237000"/>
    </source>
</evidence>
<dbReference type="PANTHER" id="PTHR13068">
    <property type="entry name" value="CGI-12 PROTEIN-RELATED"/>
    <property type="match status" value="1"/>
</dbReference>
<dbReference type="Proteomes" id="UP000237000">
    <property type="component" value="Unassembled WGS sequence"/>
</dbReference>
<dbReference type="AlphaFoldDB" id="A0A2P5DFW5"/>
<dbReference type="Pfam" id="PF02536">
    <property type="entry name" value="mTERF"/>
    <property type="match status" value="3"/>
</dbReference>
<protein>
    <submittedName>
        <fullName evidence="4">Mitochodrial transcription termination factor</fullName>
    </submittedName>
</protein>
<dbReference type="FunFam" id="1.25.70.10:FF:000001">
    <property type="entry name" value="Mitochondrial transcription termination factor-like"/>
    <property type="match status" value="1"/>
</dbReference>
<comment type="similarity">
    <text evidence="1">Belongs to the mTERF family.</text>
</comment>
<name>A0A2P5DFW5_TREOI</name>
<dbReference type="Gene3D" id="1.25.70.10">
    <property type="entry name" value="Transcription termination factor 3, mitochondrial"/>
    <property type="match status" value="2"/>
</dbReference>
<dbReference type="InParanoid" id="A0A2P5DFW5"/>
<dbReference type="InterPro" id="IPR003690">
    <property type="entry name" value="MTERF"/>
</dbReference>
<evidence type="ECO:0000256" key="1">
    <source>
        <dbReference type="ARBA" id="ARBA00007692"/>
    </source>
</evidence>
<dbReference type="GO" id="GO:0006353">
    <property type="term" value="P:DNA-templated transcription termination"/>
    <property type="evidence" value="ECO:0007669"/>
    <property type="project" value="UniProtKB-KW"/>
</dbReference>
<sequence length="421" mass="48341">MSSFTDPRSFTVSYLQNSCGLSQNSAINVSKRFLIESPEKADLVLKLMRTHGLTQSHIERIIGTCPTLLLADLGDKLRPNMELLVSLGFSGASLGKMLIKDPRLLDREVVDTVNFFKAHGFIDKQIAVMITKRPTLILFNANKNFKPKLDFFKSMGFTDEDVAKTLLLEPYILQVSLKDNIIPCFQLLRQFVGTKENVLKVLKAGRWVLKYNLKEVLEPNRLLLKSLGVPEPVILKIFVIQPRLLLLKPRQITEIFAEVVKLGFKPDTSFFVLAFRSMSMIGKTLWEQKMETYKSFGLCEDQVYSAFKKQPLCMMNSEKKIKKMMNFFMTKLNFEPSAICTYPNLLILSLERRIIPRCSVLQLLMSTGLVKEDIKLFNHLTMNEEKFVEKLVRKYQQVLPDIVKAHKGKIEFKGFPIVLKM</sequence>
<dbReference type="OrthoDB" id="637682at2759"/>
<keyword evidence="5" id="KW-1185">Reference proteome</keyword>
<dbReference type="SMART" id="SM00733">
    <property type="entry name" value="Mterf"/>
    <property type="match status" value="9"/>
</dbReference>
<keyword evidence="2" id="KW-0804">Transcription</keyword>
<dbReference type="InterPro" id="IPR038538">
    <property type="entry name" value="MTERF_sf"/>
</dbReference>
<gene>
    <name evidence="4" type="ORF">TorRG33x02_253020</name>
</gene>
<dbReference type="GO" id="GO:0003676">
    <property type="term" value="F:nucleic acid binding"/>
    <property type="evidence" value="ECO:0007669"/>
    <property type="project" value="InterPro"/>
</dbReference>
<keyword evidence="2" id="KW-0805">Transcription regulation</keyword>
<dbReference type="EMBL" id="JXTC01000273">
    <property type="protein sequence ID" value="PON72182.1"/>
    <property type="molecule type" value="Genomic_DNA"/>
</dbReference>
<keyword evidence="2" id="KW-0806">Transcription termination</keyword>
<dbReference type="PANTHER" id="PTHR13068:SF120">
    <property type="entry name" value="TRANSCRIPTION TERMINATION FACTOR MTERF2, CHLOROPLASTIC-LIKE ISOFORM X1"/>
    <property type="match status" value="1"/>
</dbReference>
<evidence type="ECO:0000256" key="2">
    <source>
        <dbReference type="ARBA" id="ARBA00022472"/>
    </source>
</evidence>
<evidence type="ECO:0000313" key="4">
    <source>
        <dbReference type="EMBL" id="PON72182.1"/>
    </source>
</evidence>
<proteinExistence type="inferred from homology"/>
<reference evidence="5" key="1">
    <citation type="submission" date="2016-06" db="EMBL/GenBank/DDBJ databases">
        <title>Parallel loss of symbiosis genes in relatives of nitrogen-fixing non-legume Parasponia.</title>
        <authorList>
            <person name="Van Velzen R."/>
            <person name="Holmer R."/>
            <person name="Bu F."/>
            <person name="Rutten L."/>
            <person name="Van Zeijl A."/>
            <person name="Liu W."/>
            <person name="Santuari L."/>
            <person name="Cao Q."/>
            <person name="Sharma T."/>
            <person name="Shen D."/>
            <person name="Roswanjaya Y."/>
            <person name="Wardhani T."/>
            <person name="Kalhor M.S."/>
            <person name="Jansen J."/>
            <person name="Van den Hoogen J."/>
            <person name="Gungor B."/>
            <person name="Hartog M."/>
            <person name="Hontelez J."/>
            <person name="Verver J."/>
            <person name="Yang W.-C."/>
            <person name="Schijlen E."/>
            <person name="Repin R."/>
            <person name="Schilthuizen M."/>
            <person name="Schranz E."/>
            <person name="Heidstra R."/>
            <person name="Miyata K."/>
            <person name="Fedorova E."/>
            <person name="Kohlen W."/>
            <person name="Bisseling T."/>
            <person name="Smit S."/>
            <person name="Geurts R."/>
        </authorList>
    </citation>
    <scope>NUCLEOTIDE SEQUENCE [LARGE SCALE GENOMIC DNA]</scope>
    <source>
        <strain evidence="5">cv. RG33-2</strain>
    </source>
</reference>
<organism evidence="4 5">
    <name type="scientific">Trema orientale</name>
    <name type="common">Charcoal tree</name>
    <name type="synonym">Celtis orientalis</name>
    <dbReference type="NCBI Taxonomy" id="63057"/>
    <lineage>
        <taxon>Eukaryota</taxon>
        <taxon>Viridiplantae</taxon>
        <taxon>Streptophyta</taxon>
        <taxon>Embryophyta</taxon>
        <taxon>Tracheophyta</taxon>
        <taxon>Spermatophyta</taxon>
        <taxon>Magnoliopsida</taxon>
        <taxon>eudicotyledons</taxon>
        <taxon>Gunneridae</taxon>
        <taxon>Pentapetalae</taxon>
        <taxon>rosids</taxon>
        <taxon>fabids</taxon>
        <taxon>Rosales</taxon>
        <taxon>Cannabaceae</taxon>
        <taxon>Trema</taxon>
    </lineage>
</organism>
<keyword evidence="3" id="KW-0809">Transit peptide</keyword>
<accession>A0A2P5DFW5</accession>